<dbReference type="EMBL" id="VOBQ01000013">
    <property type="protein sequence ID" value="TWO69939.1"/>
    <property type="molecule type" value="Genomic_DNA"/>
</dbReference>
<protein>
    <recommendedName>
        <fullName evidence="3">STAS/SEC14 domain-containing protein</fullName>
    </recommendedName>
</protein>
<sequence>MRFSLEVTPGPTYLLVEAAGPMDLGHLCGMFDLAAQVCEMNGHRRVLFILVAAQVDLSFTQHLHLGAHAAHSLRKLERAASVVTAASRRGTSEKSAQKHGLVFRTFTEAAEAAVWVGASDDVGAPGA</sequence>
<keyword evidence="2" id="KW-1185">Reference proteome</keyword>
<dbReference type="AlphaFoldDB" id="A0A562ZMX6"/>
<evidence type="ECO:0008006" key="3">
    <source>
        <dbReference type="Google" id="ProtNLM"/>
    </source>
</evidence>
<dbReference type="RefSeq" id="WP_145894135.1">
    <property type="nucleotide sequence ID" value="NZ_VOBQ01000013.1"/>
</dbReference>
<accession>A0A562ZMX6</accession>
<organism evidence="1 2">
    <name type="scientific">Caenimonas sedimenti</name>
    <dbReference type="NCBI Taxonomy" id="2596921"/>
    <lineage>
        <taxon>Bacteria</taxon>
        <taxon>Pseudomonadati</taxon>
        <taxon>Pseudomonadota</taxon>
        <taxon>Betaproteobacteria</taxon>
        <taxon>Burkholderiales</taxon>
        <taxon>Comamonadaceae</taxon>
        <taxon>Caenimonas</taxon>
    </lineage>
</organism>
<gene>
    <name evidence="1" type="ORF">FN976_16450</name>
</gene>
<proteinExistence type="predicted"/>
<dbReference type="Proteomes" id="UP000318199">
    <property type="component" value="Unassembled WGS sequence"/>
</dbReference>
<evidence type="ECO:0000313" key="2">
    <source>
        <dbReference type="Proteomes" id="UP000318199"/>
    </source>
</evidence>
<reference evidence="1 2" key="1">
    <citation type="submission" date="2019-07" db="EMBL/GenBank/DDBJ databases">
        <title>Caenimonas sedimenti sp. nov., isolated from activated sludge.</title>
        <authorList>
            <person name="Xu J."/>
        </authorList>
    </citation>
    <scope>NUCLEOTIDE SEQUENCE [LARGE SCALE GENOMIC DNA]</scope>
    <source>
        <strain evidence="1 2">HX-9-20</strain>
    </source>
</reference>
<name>A0A562ZMX6_9BURK</name>
<dbReference type="OrthoDB" id="8911189at2"/>
<evidence type="ECO:0000313" key="1">
    <source>
        <dbReference type="EMBL" id="TWO69939.1"/>
    </source>
</evidence>
<comment type="caution">
    <text evidence="1">The sequence shown here is derived from an EMBL/GenBank/DDBJ whole genome shotgun (WGS) entry which is preliminary data.</text>
</comment>